<sequence>MASGDQEVTLYTSVGSYWSQMVRLALAEKDVAHKTVEVDIMNYKHYDPEYVAINPACEVPALSHKGKNICGSQEIIDYVDQLKGLKKHDEAEKLRQKLVKLPIPEITIGVARHARNIEEVQGAKEIENILSALFERQATLKERLAKYPKLSSAYHGKLKQVMDFEGRVKTVKEVRKYLGDISSFLDKVIEPMLAKGTGGDWLFGSDFTNADIVLAALLARISFLGLAEYYWGGETDKRPNVKAYFNRLCDRSSFKQECVITVPKP</sequence>
<dbReference type="GO" id="GO:0008053">
    <property type="term" value="P:mitochondrial fusion"/>
    <property type="evidence" value="ECO:0007669"/>
    <property type="project" value="TreeGrafter"/>
</dbReference>
<dbReference type="PANTHER" id="PTHR44188:SF1">
    <property type="entry name" value="GDAP1, ISOFORM A"/>
    <property type="match status" value="1"/>
</dbReference>
<proteinExistence type="inferred from homology"/>
<dbReference type="InterPro" id="IPR010987">
    <property type="entry name" value="Glutathione-S-Trfase_C-like"/>
</dbReference>
<dbReference type="AlphaFoldDB" id="A0A1W0X0H5"/>
<dbReference type="Gene3D" id="3.40.30.10">
    <property type="entry name" value="Glutaredoxin"/>
    <property type="match status" value="1"/>
</dbReference>
<dbReference type="PROSITE" id="PS50405">
    <property type="entry name" value="GST_CTER"/>
    <property type="match status" value="1"/>
</dbReference>
<evidence type="ECO:0000259" key="3">
    <source>
        <dbReference type="PROSITE" id="PS50405"/>
    </source>
</evidence>
<dbReference type="InterPro" id="IPR036249">
    <property type="entry name" value="Thioredoxin-like_sf"/>
</dbReference>
<gene>
    <name evidence="4" type="ORF">BV898_05003</name>
</gene>
<name>A0A1W0X0H5_HYPEX</name>
<dbReference type="CDD" id="cd00570">
    <property type="entry name" value="GST_N_family"/>
    <property type="match status" value="1"/>
</dbReference>
<dbReference type="EMBL" id="MTYJ01000026">
    <property type="protein sequence ID" value="OQV20928.1"/>
    <property type="molecule type" value="Genomic_DNA"/>
</dbReference>
<evidence type="ECO:0000313" key="4">
    <source>
        <dbReference type="EMBL" id="OQV20928.1"/>
    </source>
</evidence>
<protein>
    <submittedName>
        <fullName evidence="4">Ganglioside-induced differentiation-associated protein 1</fullName>
    </submittedName>
</protein>
<dbReference type="InterPro" id="IPR004045">
    <property type="entry name" value="Glutathione_S-Trfase_N"/>
</dbReference>
<evidence type="ECO:0000256" key="1">
    <source>
        <dbReference type="ARBA" id="ARBA00007409"/>
    </source>
</evidence>
<dbReference type="Gene3D" id="1.20.1050.10">
    <property type="match status" value="1"/>
</dbReference>
<dbReference type="PROSITE" id="PS50404">
    <property type="entry name" value="GST_NTER"/>
    <property type="match status" value="1"/>
</dbReference>
<keyword evidence="5" id="KW-1185">Reference proteome</keyword>
<comment type="similarity">
    <text evidence="1">Belongs to the GST superfamily.</text>
</comment>
<reference evidence="5" key="1">
    <citation type="submission" date="2017-01" db="EMBL/GenBank/DDBJ databases">
        <title>Comparative genomics of anhydrobiosis in the tardigrade Hypsibius dujardini.</title>
        <authorList>
            <person name="Yoshida Y."/>
            <person name="Koutsovoulos G."/>
            <person name="Laetsch D."/>
            <person name="Stevens L."/>
            <person name="Kumar S."/>
            <person name="Horikawa D."/>
            <person name="Ishino K."/>
            <person name="Komine S."/>
            <person name="Tomita M."/>
            <person name="Blaxter M."/>
            <person name="Arakawa K."/>
        </authorList>
    </citation>
    <scope>NUCLEOTIDE SEQUENCE [LARGE SCALE GENOMIC DNA]</scope>
    <source>
        <strain evidence="5">Z151</strain>
    </source>
</reference>
<feature type="domain" description="GST C-terminal" evidence="3">
    <location>
        <begin position="116"/>
        <end position="265"/>
    </location>
</feature>
<dbReference type="Pfam" id="PF13417">
    <property type="entry name" value="GST_N_3"/>
    <property type="match status" value="1"/>
</dbReference>
<organism evidence="4 5">
    <name type="scientific">Hypsibius exemplaris</name>
    <name type="common">Freshwater tardigrade</name>
    <dbReference type="NCBI Taxonomy" id="2072580"/>
    <lineage>
        <taxon>Eukaryota</taxon>
        <taxon>Metazoa</taxon>
        <taxon>Ecdysozoa</taxon>
        <taxon>Tardigrada</taxon>
        <taxon>Eutardigrada</taxon>
        <taxon>Parachela</taxon>
        <taxon>Hypsibioidea</taxon>
        <taxon>Hypsibiidae</taxon>
        <taxon>Hypsibius</taxon>
    </lineage>
</organism>
<dbReference type="SUPFAM" id="SSF52833">
    <property type="entry name" value="Thioredoxin-like"/>
    <property type="match status" value="1"/>
</dbReference>
<dbReference type="GO" id="GO:0005741">
    <property type="term" value="C:mitochondrial outer membrane"/>
    <property type="evidence" value="ECO:0007669"/>
    <property type="project" value="TreeGrafter"/>
</dbReference>
<dbReference type="InterPro" id="IPR036282">
    <property type="entry name" value="Glutathione-S-Trfase_C_sf"/>
</dbReference>
<accession>A0A1W0X0H5</accession>
<dbReference type="PANTHER" id="PTHR44188">
    <property type="entry name" value="GDAP1, ISOFORM A"/>
    <property type="match status" value="1"/>
</dbReference>
<dbReference type="GO" id="GO:0000266">
    <property type="term" value="P:mitochondrial fission"/>
    <property type="evidence" value="ECO:0007669"/>
    <property type="project" value="TreeGrafter"/>
</dbReference>
<comment type="caution">
    <text evidence="4">The sequence shown here is derived from an EMBL/GenBank/DDBJ whole genome shotgun (WGS) entry which is preliminary data.</text>
</comment>
<feature type="domain" description="GST N-terminal" evidence="2">
    <location>
        <begin position="6"/>
        <end position="87"/>
    </location>
</feature>
<dbReference type="SUPFAM" id="SSF47616">
    <property type="entry name" value="GST C-terminal domain-like"/>
    <property type="match status" value="1"/>
</dbReference>
<evidence type="ECO:0000259" key="2">
    <source>
        <dbReference type="PROSITE" id="PS50404"/>
    </source>
</evidence>
<dbReference type="Pfam" id="PF00043">
    <property type="entry name" value="GST_C"/>
    <property type="match status" value="1"/>
</dbReference>
<dbReference type="Proteomes" id="UP000192578">
    <property type="component" value="Unassembled WGS sequence"/>
</dbReference>
<dbReference type="GO" id="GO:0006626">
    <property type="term" value="P:protein targeting to mitochondrion"/>
    <property type="evidence" value="ECO:0007669"/>
    <property type="project" value="TreeGrafter"/>
</dbReference>
<evidence type="ECO:0000313" key="5">
    <source>
        <dbReference type="Proteomes" id="UP000192578"/>
    </source>
</evidence>
<dbReference type="InterPro" id="IPR004046">
    <property type="entry name" value="GST_C"/>
</dbReference>
<dbReference type="OrthoDB" id="249703at2759"/>